<dbReference type="EMBL" id="QKWP01000609">
    <property type="protein sequence ID" value="RIB17373.1"/>
    <property type="molecule type" value="Genomic_DNA"/>
</dbReference>
<keyword evidence="3" id="KW-1185">Reference proteome</keyword>
<evidence type="ECO:0000313" key="3">
    <source>
        <dbReference type="Proteomes" id="UP000266673"/>
    </source>
</evidence>
<dbReference type="OrthoDB" id="2323536at2759"/>
<comment type="caution">
    <text evidence="2">The sequence shown here is derived from an EMBL/GenBank/DDBJ whole genome shotgun (WGS) entry which is preliminary data.</text>
</comment>
<reference evidence="2 3" key="1">
    <citation type="submission" date="2018-06" db="EMBL/GenBank/DDBJ databases">
        <title>Comparative genomics reveals the genomic features of Rhizophagus irregularis, R. cerebriforme, R. diaphanum and Gigaspora rosea, and their symbiotic lifestyle signature.</title>
        <authorList>
            <person name="Morin E."/>
            <person name="San Clemente H."/>
            <person name="Chen E.C.H."/>
            <person name="De La Providencia I."/>
            <person name="Hainaut M."/>
            <person name="Kuo A."/>
            <person name="Kohler A."/>
            <person name="Murat C."/>
            <person name="Tang N."/>
            <person name="Roy S."/>
            <person name="Loubradou J."/>
            <person name="Henrissat B."/>
            <person name="Grigoriev I.V."/>
            <person name="Corradi N."/>
            <person name="Roux C."/>
            <person name="Martin F.M."/>
        </authorList>
    </citation>
    <scope>NUCLEOTIDE SEQUENCE [LARGE SCALE GENOMIC DNA]</scope>
    <source>
        <strain evidence="2 3">DAOM 194757</strain>
    </source>
</reference>
<dbReference type="AlphaFoldDB" id="A0A397VBK2"/>
<evidence type="ECO:0000313" key="2">
    <source>
        <dbReference type="EMBL" id="RIB17373.1"/>
    </source>
</evidence>
<protein>
    <submittedName>
        <fullName evidence="2">Uncharacterized protein</fullName>
    </submittedName>
</protein>
<gene>
    <name evidence="2" type="ORF">C2G38_2187423</name>
</gene>
<proteinExistence type="predicted"/>
<evidence type="ECO:0000256" key="1">
    <source>
        <dbReference type="SAM" id="MobiDB-lite"/>
    </source>
</evidence>
<dbReference type="Proteomes" id="UP000266673">
    <property type="component" value="Unassembled WGS sequence"/>
</dbReference>
<feature type="region of interest" description="Disordered" evidence="1">
    <location>
        <begin position="161"/>
        <end position="184"/>
    </location>
</feature>
<accession>A0A397VBK2</accession>
<sequence>MHHLSKLFARPFLSRSNRRTSRSNLPDSPVPDNQVQVLDNQAPDSQAPNSQIAIFEETYQQELEYFLNEPPNQWSWYKFLKHLDNKGILKDSNHANPLYLRCLEHIVDNLTYTEEMRKFAKKNLNKKELKKQKTWVTRFWRNYQFENVELSVDDGGPSTLKRAQTFSDDMKNSSNEASLSDDNPINSATSRKLSNIGGIARYYKIFLPECNKKDFIRKEFSDDEWNALENTFSQPELSKHVLNDEASSEYQYRSRFVNLLCEDIFLDLNNIIRLSTGEVENIYRKIQKDLSKHPNEQKSIGWYHDGVLKININGTEMQAGFLEVVGNAIVEDYKKKVDDRIKVLKAMWLAFSQLEDSLYEKGVAGEELKQKLETFGIIVDRRHFVFYFDGVYLVDEIFSFTLPDMPTQLYLLKDIINILLKFRARVEHLYNQINVLLSMAFQENIRPQWITVLLKNS</sequence>
<organism evidence="2 3">
    <name type="scientific">Gigaspora rosea</name>
    <dbReference type="NCBI Taxonomy" id="44941"/>
    <lineage>
        <taxon>Eukaryota</taxon>
        <taxon>Fungi</taxon>
        <taxon>Fungi incertae sedis</taxon>
        <taxon>Mucoromycota</taxon>
        <taxon>Glomeromycotina</taxon>
        <taxon>Glomeromycetes</taxon>
        <taxon>Diversisporales</taxon>
        <taxon>Gigasporaceae</taxon>
        <taxon>Gigaspora</taxon>
    </lineage>
</organism>
<name>A0A397VBK2_9GLOM</name>